<keyword evidence="12 19" id="KW-1015">Disulfide bond</keyword>
<dbReference type="GO" id="GO:0097233">
    <property type="term" value="C:alveolar lamellar body membrane"/>
    <property type="evidence" value="ECO:0007669"/>
    <property type="project" value="UniProtKB-ARBA"/>
</dbReference>
<evidence type="ECO:0000256" key="1">
    <source>
        <dbReference type="ARBA" id="ARBA00004158"/>
    </source>
</evidence>
<evidence type="ECO:0000256" key="11">
    <source>
        <dbReference type="ARBA" id="ARBA00023136"/>
    </source>
</evidence>
<evidence type="ECO:0000256" key="6">
    <source>
        <dbReference type="ARBA" id="ARBA00022729"/>
    </source>
</evidence>
<comment type="subunit">
    <text evidence="17">Monomer. Interacts with FURIN.</text>
</comment>
<evidence type="ECO:0000256" key="9">
    <source>
        <dbReference type="ARBA" id="ARBA00022989"/>
    </source>
</evidence>
<dbReference type="GO" id="GO:0005886">
    <property type="term" value="C:plasma membrane"/>
    <property type="evidence" value="ECO:0007669"/>
    <property type="project" value="TreeGrafter"/>
</dbReference>
<proteinExistence type="inferred from homology"/>
<evidence type="ECO:0000256" key="14">
    <source>
        <dbReference type="ARBA" id="ARBA00023228"/>
    </source>
</evidence>
<keyword evidence="7" id="KW-0967">Endosome</keyword>
<evidence type="ECO:0000256" key="4">
    <source>
        <dbReference type="ARBA" id="ARBA00004358"/>
    </source>
</evidence>
<name>A0A8C2W085_CHILA</name>
<comment type="caution">
    <text evidence="19">Lacks conserved residue(s) required for the propagation of feature annotation.</text>
</comment>
<evidence type="ECO:0000256" key="15">
    <source>
        <dbReference type="ARBA" id="ARBA00023329"/>
    </source>
</evidence>
<dbReference type="PANTHER" id="PTHR11506">
    <property type="entry name" value="LYSOSOME-ASSOCIATED MEMBRANE GLYCOPROTEIN"/>
    <property type="match status" value="1"/>
</dbReference>
<comment type="function">
    <text evidence="16">Lysosomal membrane glycoprotein which plays a role in the unfolded protein response (UPR) that contributes to protein degradation and cell survival during proteasomal dysfunction. Plays a role in the process of fusion of the lysosome with the autophagosome, thereby modulating the autophagic process. Promotes hepatocellular lipogenesis through activation of the PI3K/Akt pathway. May also play a role in dendritic cell function and in adaptive immunity.</text>
</comment>
<feature type="region of interest" description="Disordered" evidence="20">
    <location>
        <begin position="1"/>
        <end position="21"/>
    </location>
</feature>
<keyword evidence="6" id="KW-0732">Signal</keyword>
<accession>A0A8C2W085</accession>
<dbReference type="AlphaFoldDB" id="A0A8C2W085"/>
<dbReference type="OrthoDB" id="9428839at2759"/>
<dbReference type="GO" id="GO:0009986">
    <property type="term" value="C:cell surface"/>
    <property type="evidence" value="ECO:0007669"/>
    <property type="project" value="UniProtKB-SubCell"/>
</dbReference>
<dbReference type="GO" id="GO:0005765">
    <property type="term" value="C:lysosomal membrane"/>
    <property type="evidence" value="ECO:0007669"/>
    <property type="project" value="UniProtKB-SubCell"/>
</dbReference>
<dbReference type="PANTHER" id="PTHR11506:SF30">
    <property type="entry name" value="LYSOSOME-ASSOCIATED MEMBRANE GLYCOPROTEIN 3"/>
    <property type="match status" value="1"/>
</dbReference>
<feature type="compositionally biased region" description="Low complexity" evidence="20">
    <location>
        <begin position="170"/>
        <end position="182"/>
    </location>
</feature>
<evidence type="ECO:0000313" key="23">
    <source>
        <dbReference type="Ensembl" id="ENSCLAP00000023260.1"/>
    </source>
</evidence>
<dbReference type="GO" id="GO:0031902">
    <property type="term" value="C:late endosome membrane"/>
    <property type="evidence" value="ECO:0007669"/>
    <property type="project" value="TreeGrafter"/>
</dbReference>
<keyword evidence="9 21" id="KW-1133">Transmembrane helix</keyword>
<dbReference type="GO" id="GO:0072594">
    <property type="term" value="P:establishment of protein localization to organelle"/>
    <property type="evidence" value="ECO:0007669"/>
    <property type="project" value="TreeGrafter"/>
</dbReference>
<evidence type="ECO:0000256" key="10">
    <source>
        <dbReference type="ARBA" id="ARBA00023130"/>
    </source>
</evidence>
<dbReference type="InterPro" id="IPR002000">
    <property type="entry name" value="Lysosome-assoc_membr_glycop"/>
</dbReference>
<evidence type="ECO:0000256" key="7">
    <source>
        <dbReference type="ARBA" id="ARBA00022753"/>
    </source>
</evidence>
<dbReference type="RefSeq" id="XP_005383426.1">
    <property type="nucleotide sequence ID" value="XM_005383369.2"/>
</dbReference>
<dbReference type="GeneTree" id="ENSGT00950000182899"/>
<feature type="compositionally biased region" description="Low complexity" evidence="20">
    <location>
        <begin position="226"/>
        <end position="244"/>
    </location>
</feature>
<dbReference type="Ensembl" id="ENSCLAT00000023481.1">
    <property type="protein sequence ID" value="ENSCLAP00000023260.1"/>
    <property type="gene ID" value="ENSCLAG00000015954.1"/>
</dbReference>
<dbReference type="InterPro" id="IPR048528">
    <property type="entry name" value="Lamp2-like_luminal"/>
</dbReference>
<keyword evidence="24" id="KW-1185">Reference proteome</keyword>
<dbReference type="OMA" id="QLLFVNM"/>
<dbReference type="Pfam" id="PF01299">
    <property type="entry name" value="Lamp2-like_luminal"/>
    <property type="match status" value="1"/>
</dbReference>
<evidence type="ECO:0000256" key="19">
    <source>
        <dbReference type="PROSITE-ProRule" id="PRU00740"/>
    </source>
</evidence>
<dbReference type="CTD" id="27074"/>
<feature type="disulfide bond" evidence="19">
    <location>
        <begin position="368"/>
        <end position="405"/>
    </location>
</feature>
<feature type="region of interest" description="Disordered" evidence="20">
    <location>
        <begin position="65"/>
        <end position="250"/>
    </location>
</feature>
<evidence type="ECO:0000256" key="16">
    <source>
        <dbReference type="ARBA" id="ARBA00060358"/>
    </source>
</evidence>
<feature type="compositionally biased region" description="Polar residues" evidence="20">
    <location>
        <begin position="183"/>
        <end position="225"/>
    </location>
</feature>
<dbReference type="GO" id="GO:0002250">
    <property type="term" value="P:adaptive immune response"/>
    <property type="evidence" value="ECO:0007669"/>
    <property type="project" value="UniProtKB-KW"/>
</dbReference>
<dbReference type="Gene3D" id="2.40.160.110">
    <property type="match status" value="1"/>
</dbReference>
<evidence type="ECO:0000256" key="8">
    <source>
        <dbReference type="ARBA" id="ARBA00022859"/>
    </source>
</evidence>
<keyword evidence="8" id="KW-0391">Immunity</keyword>
<feature type="domain" description="Lysosome-associated membrane glycoprotein 2-like luminal" evidence="22">
    <location>
        <begin position="253"/>
        <end position="395"/>
    </location>
</feature>
<evidence type="ECO:0000256" key="5">
    <source>
        <dbReference type="ARBA" id="ARBA00022692"/>
    </source>
</evidence>
<evidence type="ECO:0000256" key="3">
    <source>
        <dbReference type="ARBA" id="ARBA00004352"/>
    </source>
</evidence>
<dbReference type="Proteomes" id="UP000694398">
    <property type="component" value="Unassembled WGS sequence"/>
</dbReference>
<keyword evidence="5 19" id="KW-0812">Transmembrane</keyword>
<keyword evidence="10" id="KW-1064">Adaptive immunity</keyword>
<evidence type="ECO:0000256" key="17">
    <source>
        <dbReference type="ARBA" id="ARBA00063533"/>
    </source>
</evidence>
<evidence type="ECO:0000256" key="21">
    <source>
        <dbReference type="SAM" id="Phobius"/>
    </source>
</evidence>
<keyword evidence="11 19" id="KW-0472">Membrane</keyword>
<dbReference type="GeneID" id="102005941"/>
<keyword evidence="13" id="KW-0325">Glycoprotein</keyword>
<sequence length="447" mass="47045">MRAVWTTQGAQPSTGYRAGPVSRPPHSLVMSHLLSAAAALLLSLAVILHDGHPVRVKALAEARDGLRPPAAGTGPATAKPRLQPTKHVPDGPSATRSRGAHTTSQTAGETSENPAHTTRAPTTTSQTAKSTPPSSPVTHAPATPNNTGAPLTEATIRPASAPHSQPPVSPTSAPRTSPSTVSLATGKTTQPGEQATVSKTWSTAPYKSTTGQKPSPSTHTPETSIATHNATPTASPATTVPGATLAPEPSSAKTGIYQVLNGSRLCIKAEMGLQLIVQEVKSVFSPQRYFNIDPNTTKASGHCGFRKSNLLLSFPGGSVNITFTQEENSYYISEIGAYLTVSNPEKVFQGLKSGMVMFQTVLGHSFQCVSEQSAALSSQLQLKTTNVQLQAFDFEDDRFGNATECFSDRNRRDVPVAVGLSIAGLLVILLMACLVARERPGRGYERM</sequence>
<feature type="compositionally biased region" description="Polar residues" evidence="20">
    <location>
        <begin position="1"/>
        <end position="14"/>
    </location>
</feature>
<keyword evidence="15" id="KW-0968">Cytoplasmic vesicle</keyword>
<evidence type="ECO:0000313" key="24">
    <source>
        <dbReference type="Proteomes" id="UP000694398"/>
    </source>
</evidence>
<evidence type="ECO:0000259" key="22">
    <source>
        <dbReference type="Pfam" id="PF01299"/>
    </source>
</evidence>
<evidence type="ECO:0000256" key="2">
    <source>
        <dbReference type="ARBA" id="ARBA00004241"/>
    </source>
</evidence>
<dbReference type="PRINTS" id="PR00336">
    <property type="entry name" value="LYSASSOCTDMP"/>
</dbReference>
<evidence type="ECO:0000256" key="13">
    <source>
        <dbReference type="ARBA" id="ARBA00023180"/>
    </source>
</evidence>
<reference evidence="23" key="1">
    <citation type="submission" date="2025-08" db="UniProtKB">
        <authorList>
            <consortium name="Ensembl"/>
        </authorList>
    </citation>
    <scope>IDENTIFICATION</scope>
</reference>
<feature type="compositionally biased region" description="Polar residues" evidence="20">
    <location>
        <begin position="94"/>
        <end position="114"/>
    </location>
</feature>
<evidence type="ECO:0000256" key="12">
    <source>
        <dbReference type="ARBA" id="ARBA00023157"/>
    </source>
</evidence>
<reference evidence="23" key="2">
    <citation type="submission" date="2025-09" db="UniProtKB">
        <authorList>
            <consortium name="Ensembl"/>
        </authorList>
    </citation>
    <scope>IDENTIFICATION</scope>
</reference>
<dbReference type="PROSITE" id="PS51407">
    <property type="entry name" value="LAMP_3"/>
    <property type="match status" value="1"/>
</dbReference>
<evidence type="ECO:0000256" key="20">
    <source>
        <dbReference type="SAM" id="MobiDB-lite"/>
    </source>
</evidence>
<dbReference type="GO" id="GO:0031901">
    <property type="term" value="C:early endosome membrane"/>
    <property type="evidence" value="ECO:0007669"/>
    <property type="project" value="UniProtKB-SubCell"/>
</dbReference>
<gene>
    <name evidence="23" type="primary">Lamp3</name>
</gene>
<feature type="transmembrane region" description="Helical" evidence="21">
    <location>
        <begin position="416"/>
        <end position="437"/>
    </location>
</feature>
<feature type="compositionally biased region" description="Low complexity" evidence="20">
    <location>
        <begin position="115"/>
        <end position="128"/>
    </location>
</feature>
<keyword evidence="14 19" id="KW-0458">Lysosome</keyword>
<organism evidence="23 24">
    <name type="scientific">Chinchilla lanigera</name>
    <name type="common">Long-tailed chinchilla</name>
    <name type="synonym">Chinchilla villidera</name>
    <dbReference type="NCBI Taxonomy" id="34839"/>
    <lineage>
        <taxon>Eukaryota</taxon>
        <taxon>Metazoa</taxon>
        <taxon>Chordata</taxon>
        <taxon>Craniata</taxon>
        <taxon>Vertebrata</taxon>
        <taxon>Euteleostomi</taxon>
        <taxon>Mammalia</taxon>
        <taxon>Eutheria</taxon>
        <taxon>Euarchontoglires</taxon>
        <taxon>Glires</taxon>
        <taxon>Rodentia</taxon>
        <taxon>Hystricomorpha</taxon>
        <taxon>Chinchillidae</taxon>
        <taxon>Chinchilla</taxon>
    </lineage>
</organism>
<protein>
    <recommendedName>
        <fullName evidence="18">Lysosome-associated membrane glycoprotein 3</fullName>
    </recommendedName>
</protein>
<comment type="subcellular location">
    <subcellularLocation>
        <location evidence="2">Cell surface</location>
    </subcellularLocation>
    <subcellularLocation>
        <location evidence="4">Cytoplasmic vesicle membrane</location>
        <topology evidence="4">Single-pass type I membrane protein</topology>
    </subcellularLocation>
    <subcellularLocation>
        <location evidence="1">Early endosome membrane</location>
        <topology evidence="1">Single-pass type I membrane protein</topology>
    </subcellularLocation>
    <subcellularLocation>
        <location evidence="3 19">Lysosome membrane</location>
        <topology evidence="3 19">Single-pass type I membrane protein</topology>
    </subcellularLocation>
</comment>
<dbReference type="FunFam" id="2.40.160.110:FF:000006">
    <property type="entry name" value="Lysosome-associated membrane glycoprotein 3"/>
    <property type="match status" value="1"/>
</dbReference>
<evidence type="ECO:0000256" key="18">
    <source>
        <dbReference type="ARBA" id="ARBA00074382"/>
    </source>
</evidence>
<feature type="compositionally biased region" description="Low complexity" evidence="20">
    <location>
        <begin position="68"/>
        <end position="80"/>
    </location>
</feature>
<comment type="similarity">
    <text evidence="19">Belongs to the LAMP family.</text>
</comment>